<dbReference type="EMBL" id="WHVB01000007">
    <property type="protein sequence ID" value="KAF8480752.1"/>
    <property type="molecule type" value="Genomic_DNA"/>
</dbReference>
<gene>
    <name evidence="1" type="ORF">DFH94DRAFT_691835</name>
</gene>
<reference evidence="1" key="1">
    <citation type="submission" date="2019-10" db="EMBL/GenBank/DDBJ databases">
        <authorList>
            <consortium name="DOE Joint Genome Institute"/>
            <person name="Kuo A."/>
            <person name="Miyauchi S."/>
            <person name="Kiss E."/>
            <person name="Drula E."/>
            <person name="Kohler A."/>
            <person name="Sanchez-Garcia M."/>
            <person name="Andreopoulos B."/>
            <person name="Barry K.W."/>
            <person name="Bonito G."/>
            <person name="Buee M."/>
            <person name="Carver A."/>
            <person name="Chen C."/>
            <person name="Cichocki N."/>
            <person name="Clum A."/>
            <person name="Culley D."/>
            <person name="Crous P.W."/>
            <person name="Fauchery L."/>
            <person name="Girlanda M."/>
            <person name="Hayes R."/>
            <person name="Keri Z."/>
            <person name="LaButti K."/>
            <person name="Lipzen A."/>
            <person name="Lombard V."/>
            <person name="Magnuson J."/>
            <person name="Maillard F."/>
            <person name="Morin E."/>
            <person name="Murat C."/>
            <person name="Nolan M."/>
            <person name="Ohm R."/>
            <person name="Pangilinan J."/>
            <person name="Pereira M."/>
            <person name="Perotto S."/>
            <person name="Peter M."/>
            <person name="Riley R."/>
            <person name="Sitrit Y."/>
            <person name="Stielow B."/>
            <person name="Szollosi G."/>
            <person name="Zifcakova L."/>
            <person name="Stursova M."/>
            <person name="Spatafora J.W."/>
            <person name="Tedersoo L."/>
            <person name="Vaario L.-M."/>
            <person name="Yamada A."/>
            <person name="Yan M."/>
            <person name="Wang P."/>
            <person name="Xu J."/>
            <person name="Bruns T."/>
            <person name="Baldrian P."/>
            <person name="Vilgalys R."/>
            <person name="Henrissat B."/>
            <person name="Grigoriev I.V."/>
            <person name="Hibbett D."/>
            <person name="Nagy L.G."/>
            <person name="Martin F.M."/>
        </authorList>
    </citation>
    <scope>NUCLEOTIDE SEQUENCE</scope>
    <source>
        <strain evidence="1">Prilba</strain>
    </source>
</reference>
<evidence type="ECO:0000313" key="2">
    <source>
        <dbReference type="Proteomes" id="UP000759537"/>
    </source>
</evidence>
<organism evidence="1 2">
    <name type="scientific">Russula ochroleuca</name>
    <dbReference type="NCBI Taxonomy" id="152965"/>
    <lineage>
        <taxon>Eukaryota</taxon>
        <taxon>Fungi</taxon>
        <taxon>Dikarya</taxon>
        <taxon>Basidiomycota</taxon>
        <taxon>Agaricomycotina</taxon>
        <taxon>Agaricomycetes</taxon>
        <taxon>Russulales</taxon>
        <taxon>Russulaceae</taxon>
        <taxon>Russula</taxon>
    </lineage>
</organism>
<comment type="caution">
    <text evidence="1">The sequence shown here is derived from an EMBL/GenBank/DDBJ whole genome shotgun (WGS) entry which is preliminary data.</text>
</comment>
<reference evidence="1" key="2">
    <citation type="journal article" date="2020" name="Nat. Commun.">
        <title>Large-scale genome sequencing of mycorrhizal fungi provides insights into the early evolution of symbiotic traits.</title>
        <authorList>
            <person name="Miyauchi S."/>
            <person name="Kiss E."/>
            <person name="Kuo A."/>
            <person name="Drula E."/>
            <person name="Kohler A."/>
            <person name="Sanchez-Garcia M."/>
            <person name="Morin E."/>
            <person name="Andreopoulos B."/>
            <person name="Barry K.W."/>
            <person name="Bonito G."/>
            <person name="Buee M."/>
            <person name="Carver A."/>
            <person name="Chen C."/>
            <person name="Cichocki N."/>
            <person name="Clum A."/>
            <person name="Culley D."/>
            <person name="Crous P.W."/>
            <person name="Fauchery L."/>
            <person name="Girlanda M."/>
            <person name="Hayes R.D."/>
            <person name="Keri Z."/>
            <person name="LaButti K."/>
            <person name="Lipzen A."/>
            <person name="Lombard V."/>
            <person name="Magnuson J."/>
            <person name="Maillard F."/>
            <person name="Murat C."/>
            <person name="Nolan M."/>
            <person name="Ohm R.A."/>
            <person name="Pangilinan J."/>
            <person name="Pereira M.F."/>
            <person name="Perotto S."/>
            <person name="Peter M."/>
            <person name="Pfister S."/>
            <person name="Riley R."/>
            <person name="Sitrit Y."/>
            <person name="Stielow J.B."/>
            <person name="Szollosi G."/>
            <person name="Zifcakova L."/>
            <person name="Stursova M."/>
            <person name="Spatafora J.W."/>
            <person name="Tedersoo L."/>
            <person name="Vaario L.M."/>
            <person name="Yamada A."/>
            <person name="Yan M."/>
            <person name="Wang P."/>
            <person name="Xu J."/>
            <person name="Bruns T."/>
            <person name="Baldrian P."/>
            <person name="Vilgalys R."/>
            <person name="Dunand C."/>
            <person name="Henrissat B."/>
            <person name="Grigoriev I.V."/>
            <person name="Hibbett D."/>
            <person name="Nagy L.G."/>
            <person name="Martin F.M."/>
        </authorList>
    </citation>
    <scope>NUCLEOTIDE SEQUENCE</scope>
    <source>
        <strain evidence="1">Prilba</strain>
    </source>
</reference>
<dbReference type="AlphaFoldDB" id="A0A9P5MWZ9"/>
<proteinExistence type="predicted"/>
<sequence length="146" mass="16117">MGCVVAINADNASSNDTMVNHLQMSFQRDFVDFRPSDVQMHCMAHTVHLAALELLKGIGVVKDDKKETYQDNVTAPLDREYDDNTGSDLEGLEDSAGVVDAYLGEVLTVIPKLRNIIRAVCSSPQQQEAWLEEANAFLQKMASVQC</sequence>
<keyword evidence="2" id="KW-1185">Reference proteome</keyword>
<name>A0A9P5MWZ9_9AGAM</name>
<protein>
    <submittedName>
        <fullName evidence="1">Uncharacterized protein</fullName>
    </submittedName>
</protein>
<dbReference type="OrthoDB" id="2748837at2759"/>
<evidence type="ECO:0000313" key="1">
    <source>
        <dbReference type="EMBL" id="KAF8480752.1"/>
    </source>
</evidence>
<accession>A0A9P5MWZ9</accession>
<dbReference type="Proteomes" id="UP000759537">
    <property type="component" value="Unassembled WGS sequence"/>
</dbReference>